<name>A0A6J5L567_9CAUD</name>
<evidence type="ECO:0000313" key="1">
    <source>
        <dbReference type="EMBL" id="CAB4127740.1"/>
    </source>
</evidence>
<reference evidence="1" key="1">
    <citation type="submission" date="2020-04" db="EMBL/GenBank/DDBJ databases">
        <authorList>
            <person name="Chiriac C."/>
            <person name="Salcher M."/>
            <person name="Ghai R."/>
            <person name="Kavagutti S V."/>
        </authorList>
    </citation>
    <scope>NUCLEOTIDE SEQUENCE</scope>
</reference>
<accession>A0A6J5L567</accession>
<evidence type="ECO:0000313" key="2">
    <source>
        <dbReference type="EMBL" id="CAB4134433.1"/>
    </source>
</evidence>
<protein>
    <submittedName>
        <fullName evidence="1">Uncharacterized protein</fullName>
    </submittedName>
</protein>
<dbReference type="EMBL" id="LR796283">
    <property type="protein sequence ID" value="CAB4134433.1"/>
    <property type="molecule type" value="Genomic_DNA"/>
</dbReference>
<sequence>MMKNDLDNIRRDLNAMYPNYSFEIRHNLNSQCYLITIYRGKLAIDTMSIHENTGVTEFWSTIRAWAKTYIQQQP</sequence>
<proteinExistence type="predicted"/>
<dbReference type="EMBL" id="LR796217">
    <property type="protein sequence ID" value="CAB4127740.1"/>
    <property type="molecule type" value="Genomic_DNA"/>
</dbReference>
<organism evidence="1">
    <name type="scientific">uncultured Caudovirales phage</name>
    <dbReference type="NCBI Taxonomy" id="2100421"/>
    <lineage>
        <taxon>Viruses</taxon>
        <taxon>Duplodnaviria</taxon>
        <taxon>Heunggongvirae</taxon>
        <taxon>Uroviricota</taxon>
        <taxon>Caudoviricetes</taxon>
        <taxon>Peduoviridae</taxon>
        <taxon>Maltschvirus</taxon>
        <taxon>Maltschvirus maltsch</taxon>
    </lineage>
</organism>
<gene>
    <name evidence="2" type="ORF">UFOVP269_55</name>
    <name evidence="1" type="ORF">UFOVP98_15</name>
</gene>